<comment type="cofactor">
    <cofactor evidence="1">
        <name>Ca(2+)</name>
        <dbReference type="ChEBI" id="CHEBI:29108"/>
    </cofactor>
</comment>
<dbReference type="InterPro" id="IPR008183">
    <property type="entry name" value="Aldose_1/G6P_1-epimerase"/>
</dbReference>
<proteinExistence type="predicted"/>
<dbReference type="AlphaFoldDB" id="A0A1T5N9W4"/>
<evidence type="ECO:0000313" key="4">
    <source>
        <dbReference type="EMBL" id="SKC97242.1"/>
    </source>
</evidence>
<dbReference type="EMBL" id="FUZZ01000001">
    <property type="protein sequence ID" value="SKC97242.1"/>
    <property type="molecule type" value="Genomic_DNA"/>
</dbReference>
<dbReference type="PANTHER" id="PTHR11122">
    <property type="entry name" value="APOSPORY-ASSOCIATED PROTEIN C-RELATED"/>
    <property type="match status" value="1"/>
</dbReference>
<dbReference type="CDD" id="cd09024">
    <property type="entry name" value="Aldose_epim_lacX"/>
    <property type="match status" value="1"/>
</dbReference>
<dbReference type="InterPro" id="IPR014718">
    <property type="entry name" value="GH-type_carb-bd"/>
</dbReference>
<dbReference type="Pfam" id="PF01263">
    <property type="entry name" value="Aldose_epim"/>
    <property type="match status" value="1"/>
</dbReference>
<dbReference type="InterPro" id="IPR037481">
    <property type="entry name" value="LacX"/>
</dbReference>
<comment type="subunit">
    <text evidence="2">Monomer.</text>
</comment>
<organism evidence="4 5">
    <name type="scientific">Chitinophaga ginsengisegetis</name>
    <dbReference type="NCBI Taxonomy" id="393003"/>
    <lineage>
        <taxon>Bacteria</taxon>
        <taxon>Pseudomonadati</taxon>
        <taxon>Bacteroidota</taxon>
        <taxon>Chitinophagia</taxon>
        <taxon>Chitinophagales</taxon>
        <taxon>Chitinophagaceae</taxon>
        <taxon>Chitinophaga</taxon>
    </lineage>
</organism>
<keyword evidence="5" id="KW-1185">Reference proteome</keyword>
<dbReference type="Gene3D" id="2.70.98.10">
    <property type="match status" value="1"/>
</dbReference>
<gene>
    <name evidence="4" type="ORF">SAMN05660461_0879</name>
</gene>
<dbReference type="SUPFAM" id="SSF74650">
    <property type="entry name" value="Galactose mutarotase-like"/>
    <property type="match status" value="1"/>
</dbReference>
<evidence type="ECO:0000256" key="1">
    <source>
        <dbReference type="ARBA" id="ARBA00001913"/>
    </source>
</evidence>
<protein>
    <submittedName>
        <fullName evidence="4">Galactose mutarotase</fullName>
    </submittedName>
</protein>
<accession>A0A1T5N9W4</accession>
<dbReference type="RefSeq" id="WP_079468185.1">
    <property type="nucleotide sequence ID" value="NZ_FUZZ01000001.1"/>
</dbReference>
<evidence type="ECO:0000256" key="2">
    <source>
        <dbReference type="ARBA" id="ARBA00011245"/>
    </source>
</evidence>
<dbReference type="GO" id="GO:0005975">
    <property type="term" value="P:carbohydrate metabolic process"/>
    <property type="evidence" value="ECO:0007669"/>
    <property type="project" value="InterPro"/>
</dbReference>
<dbReference type="STRING" id="393003.SAMN05660461_0879"/>
<keyword evidence="3" id="KW-0106">Calcium</keyword>
<sequence length="289" mass="32706">MIQISNEKLTVLVNPQGAELQSIVRKDTGLEYLWSGDPAFWGKKSPVLFPVVGGLKENTYQYRGELYTLGRHGFAREQLFTVTEQGAEYVSLRLSDSETTRKVYPFRFDFTIQYLLQDDQLQVTYQVLNRDDKTLLFSVGAHPAFKLPLVPDTTYEDYYLYFNKEEEAGIWPLSAGGQVETTPVPYLQHTHELPLKKSLFYNDALVFKNLASTAISIKSNRTPHGLTLAFEGFPYMGIWAAKDADFVCIEPWCGIADSVDATGELEGKEGINRLAPDGLFERTWTATIF</sequence>
<dbReference type="Proteomes" id="UP000190166">
    <property type="component" value="Unassembled WGS sequence"/>
</dbReference>
<evidence type="ECO:0000256" key="3">
    <source>
        <dbReference type="ARBA" id="ARBA00022837"/>
    </source>
</evidence>
<name>A0A1T5N9W4_9BACT</name>
<dbReference type="InterPro" id="IPR011013">
    <property type="entry name" value="Gal_mutarotase_sf_dom"/>
</dbReference>
<dbReference type="GO" id="GO:0030246">
    <property type="term" value="F:carbohydrate binding"/>
    <property type="evidence" value="ECO:0007669"/>
    <property type="project" value="InterPro"/>
</dbReference>
<dbReference type="PANTHER" id="PTHR11122:SF13">
    <property type="entry name" value="GLUCOSE-6-PHOSPHATE 1-EPIMERASE"/>
    <property type="match status" value="1"/>
</dbReference>
<dbReference type="GO" id="GO:0016853">
    <property type="term" value="F:isomerase activity"/>
    <property type="evidence" value="ECO:0007669"/>
    <property type="project" value="InterPro"/>
</dbReference>
<reference evidence="4 5" key="1">
    <citation type="submission" date="2017-02" db="EMBL/GenBank/DDBJ databases">
        <authorList>
            <person name="Peterson S.W."/>
        </authorList>
    </citation>
    <scope>NUCLEOTIDE SEQUENCE [LARGE SCALE GENOMIC DNA]</scope>
    <source>
        <strain evidence="4 5">DSM 18108</strain>
    </source>
</reference>
<evidence type="ECO:0000313" key="5">
    <source>
        <dbReference type="Proteomes" id="UP000190166"/>
    </source>
</evidence>